<protein>
    <submittedName>
        <fullName evidence="1">Uncharacterized protein</fullName>
    </submittedName>
</protein>
<gene>
    <name evidence="1" type="ORF">STSU_017380</name>
</gene>
<dbReference type="EMBL" id="CP029159">
    <property type="protein sequence ID" value="QKM68685.1"/>
    <property type="molecule type" value="Genomic_DNA"/>
</dbReference>
<evidence type="ECO:0000313" key="2">
    <source>
        <dbReference type="Proteomes" id="UP000005940"/>
    </source>
</evidence>
<proteinExistence type="predicted"/>
<accession>I2N274</accession>
<keyword evidence="2" id="KW-1185">Reference proteome</keyword>
<reference evidence="1 2" key="1">
    <citation type="journal article" date="2012" name="J. Bacteriol.">
        <title>Draft genome of Streptomyces tsukubaensis NRRL 18488, the producer of the clinically important immunosuppressant tacrolimus (FK506).</title>
        <authorList>
            <person name="Barreiro C."/>
            <person name="Prieto C."/>
            <person name="Sola-Landa A."/>
            <person name="Solera E."/>
            <person name="Martinez-Castro M."/>
            <person name="Perez-Redondo R."/>
            <person name="Garcia-Estrada C."/>
            <person name="Aparicio J.F."/>
            <person name="Fernandez-Martinez L.T."/>
            <person name="Santos-Aberturas J."/>
            <person name="Salehi-Najafabadi Z."/>
            <person name="Rodriguez-Garcia A."/>
            <person name="Tauch A."/>
            <person name="Martin J.F."/>
        </authorList>
    </citation>
    <scope>NUCLEOTIDE SEQUENCE [LARGE SCALE GENOMIC DNA]</scope>
    <source>
        <strain evidence="2">DSM 42081 / NBRC 108919 / NRRL 18488 / 9993</strain>
    </source>
</reference>
<evidence type="ECO:0000313" key="1">
    <source>
        <dbReference type="EMBL" id="QKM68685.1"/>
    </source>
</evidence>
<dbReference type="Proteomes" id="UP000005940">
    <property type="component" value="Chromosome"/>
</dbReference>
<name>I2N274_STRT9</name>
<dbReference type="AlphaFoldDB" id="I2N274"/>
<dbReference type="RefSeq" id="WP_006347992.1">
    <property type="nucleotide sequence ID" value="NZ_CP029159.1"/>
</dbReference>
<organism evidence="1 2">
    <name type="scientific">Streptomyces tsukubensis (strain DSM 42081 / NBRC 108919 / NRRL 18488 / 9993)</name>
    <dbReference type="NCBI Taxonomy" id="1114943"/>
    <lineage>
        <taxon>Bacteria</taxon>
        <taxon>Bacillati</taxon>
        <taxon>Actinomycetota</taxon>
        <taxon>Actinomycetes</taxon>
        <taxon>Kitasatosporales</taxon>
        <taxon>Streptomycetaceae</taxon>
        <taxon>Streptomyces</taxon>
    </lineage>
</organism>
<sequence>MNDWLLNEVAADLRQQTDHLTSRMAEHQTVVLRAVADLNKRLDAVARDVQLILDALRNQGVRNAIDSGHTTSDIHRRHLELAQSYSGLVQQDVRYLVKLLCPQQTGEDDTALARRRAEIARKLVALLFEPLDQPMSGKPEQIVAELRELNLATDTSGFRTGFPTTFGKAARLRDAVVGLPITGELDSPVDVTALSADDYEPWPVKPAPGARPEFLIAPSYVMRGARPQTLTKPVVFVAPPPAPGTGR</sequence>